<sequence>MHRRDRGIDGSRVGDVADDIDHTGARLRRALDVEAGHHEPVGAETFGDRRPDPARAAREQDDPLGVLPVVRHRSERSAAGQMPWRPGLRMPRGSTASLIFSTKRR</sequence>
<evidence type="ECO:0000313" key="3">
    <source>
        <dbReference type="Proteomes" id="UP000657592"/>
    </source>
</evidence>
<accession>A0A917ICP9</accession>
<evidence type="ECO:0000313" key="2">
    <source>
        <dbReference type="EMBL" id="GGH33465.1"/>
    </source>
</evidence>
<reference evidence="2" key="1">
    <citation type="journal article" date="2014" name="Int. J. Syst. Evol. Microbiol.">
        <title>Complete genome sequence of Corynebacterium casei LMG S-19264T (=DSM 44701T), isolated from a smear-ripened cheese.</title>
        <authorList>
            <consortium name="US DOE Joint Genome Institute (JGI-PGF)"/>
            <person name="Walter F."/>
            <person name="Albersmeier A."/>
            <person name="Kalinowski J."/>
            <person name="Ruckert C."/>
        </authorList>
    </citation>
    <scope>NUCLEOTIDE SEQUENCE</scope>
    <source>
        <strain evidence="2">CGMCC 1.15794</strain>
    </source>
</reference>
<dbReference type="Proteomes" id="UP000657592">
    <property type="component" value="Unassembled WGS sequence"/>
</dbReference>
<feature type="region of interest" description="Disordered" evidence="1">
    <location>
        <begin position="31"/>
        <end position="105"/>
    </location>
</feature>
<proteinExistence type="predicted"/>
<reference evidence="2" key="2">
    <citation type="submission" date="2020-09" db="EMBL/GenBank/DDBJ databases">
        <authorList>
            <person name="Sun Q."/>
            <person name="Zhou Y."/>
        </authorList>
    </citation>
    <scope>NUCLEOTIDE SEQUENCE</scope>
    <source>
        <strain evidence="2">CGMCC 1.15794</strain>
    </source>
</reference>
<keyword evidence="3" id="KW-1185">Reference proteome</keyword>
<dbReference type="AlphaFoldDB" id="A0A917ICP9"/>
<gene>
    <name evidence="2" type="ORF">GCM10010921_00410</name>
</gene>
<feature type="compositionally biased region" description="Polar residues" evidence="1">
    <location>
        <begin position="94"/>
        <end position="105"/>
    </location>
</feature>
<feature type="compositionally biased region" description="Basic and acidic residues" evidence="1">
    <location>
        <begin position="31"/>
        <end position="61"/>
    </location>
</feature>
<organism evidence="2 3">
    <name type="scientific">Microbacterium album</name>
    <dbReference type="NCBI Taxonomy" id="2053191"/>
    <lineage>
        <taxon>Bacteria</taxon>
        <taxon>Bacillati</taxon>
        <taxon>Actinomycetota</taxon>
        <taxon>Actinomycetes</taxon>
        <taxon>Micrococcales</taxon>
        <taxon>Microbacteriaceae</taxon>
        <taxon>Microbacterium</taxon>
    </lineage>
</organism>
<evidence type="ECO:0000256" key="1">
    <source>
        <dbReference type="SAM" id="MobiDB-lite"/>
    </source>
</evidence>
<protein>
    <submittedName>
        <fullName evidence="2">Uncharacterized protein</fullName>
    </submittedName>
</protein>
<name>A0A917ICP9_9MICO</name>
<dbReference type="EMBL" id="BMJY01000001">
    <property type="protein sequence ID" value="GGH33465.1"/>
    <property type="molecule type" value="Genomic_DNA"/>
</dbReference>
<comment type="caution">
    <text evidence="2">The sequence shown here is derived from an EMBL/GenBank/DDBJ whole genome shotgun (WGS) entry which is preliminary data.</text>
</comment>